<evidence type="ECO:0000259" key="14">
    <source>
        <dbReference type="PROSITE" id="PS50885"/>
    </source>
</evidence>
<keyword evidence="8 15" id="KW-0418">Kinase</keyword>
<feature type="domain" description="HAMP" evidence="14">
    <location>
        <begin position="306"/>
        <end position="358"/>
    </location>
</feature>
<dbReference type="PRINTS" id="PR00344">
    <property type="entry name" value="BCTRLSENSOR"/>
</dbReference>
<keyword evidence="7" id="KW-0547">Nucleotide-binding</keyword>
<keyword evidence="5" id="KW-0597">Phosphoprotein</keyword>
<organism evidence="15 16">
    <name type="scientific">Paenibacillus glycanilyticus</name>
    <dbReference type="NCBI Taxonomy" id="126569"/>
    <lineage>
        <taxon>Bacteria</taxon>
        <taxon>Bacillati</taxon>
        <taxon>Bacillota</taxon>
        <taxon>Bacilli</taxon>
        <taxon>Bacillales</taxon>
        <taxon>Paenibacillaceae</taxon>
        <taxon>Paenibacillus</taxon>
    </lineage>
</organism>
<keyword evidence="12" id="KW-0812">Transmembrane</keyword>
<reference evidence="15 16" key="1">
    <citation type="submission" date="2023-03" db="EMBL/GenBank/DDBJ databases">
        <title>Draft genome sequence of the bacteria which degrade cell wall of Tricholomamatutake.</title>
        <authorList>
            <person name="Konishi Y."/>
            <person name="Fukuta Y."/>
            <person name="Shirasaka N."/>
        </authorList>
    </citation>
    <scope>NUCLEOTIDE SEQUENCE [LARGE SCALE GENOMIC DNA]</scope>
    <source>
        <strain evidence="16">mu1</strain>
    </source>
</reference>
<dbReference type="Gene3D" id="6.10.340.10">
    <property type="match status" value="1"/>
</dbReference>
<keyword evidence="11 12" id="KW-0472">Membrane</keyword>
<protein>
    <recommendedName>
        <fullName evidence="3">histidine kinase</fullName>
        <ecNumber evidence="3">2.7.13.3</ecNumber>
    </recommendedName>
</protein>
<evidence type="ECO:0000256" key="6">
    <source>
        <dbReference type="ARBA" id="ARBA00022679"/>
    </source>
</evidence>
<evidence type="ECO:0000256" key="10">
    <source>
        <dbReference type="ARBA" id="ARBA00023012"/>
    </source>
</evidence>
<dbReference type="InterPro" id="IPR036890">
    <property type="entry name" value="HATPase_C_sf"/>
</dbReference>
<dbReference type="GO" id="GO:0016301">
    <property type="term" value="F:kinase activity"/>
    <property type="evidence" value="ECO:0007669"/>
    <property type="project" value="UniProtKB-KW"/>
</dbReference>
<accession>A0ABQ6GHT2</accession>
<dbReference type="InterPro" id="IPR004358">
    <property type="entry name" value="Sig_transdc_His_kin-like_C"/>
</dbReference>
<comment type="subcellular location">
    <subcellularLocation>
        <location evidence="2">Cell membrane</location>
        <topology evidence="2">Multi-pass membrane protein</topology>
    </subcellularLocation>
</comment>
<evidence type="ECO:0000259" key="13">
    <source>
        <dbReference type="PROSITE" id="PS50109"/>
    </source>
</evidence>
<dbReference type="Gene3D" id="3.30.565.10">
    <property type="entry name" value="Histidine kinase-like ATPase, C-terminal domain"/>
    <property type="match status" value="1"/>
</dbReference>
<dbReference type="EMBL" id="BSSQ01000018">
    <property type="protein sequence ID" value="GLX70272.1"/>
    <property type="molecule type" value="Genomic_DNA"/>
</dbReference>
<dbReference type="InterPro" id="IPR010559">
    <property type="entry name" value="Sig_transdc_His_kin_internal"/>
</dbReference>
<evidence type="ECO:0000313" key="15">
    <source>
        <dbReference type="EMBL" id="GLX70272.1"/>
    </source>
</evidence>
<evidence type="ECO:0000256" key="11">
    <source>
        <dbReference type="ARBA" id="ARBA00023136"/>
    </source>
</evidence>
<evidence type="ECO:0000256" key="5">
    <source>
        <dbReference type="ARBA" id="ARBA00022553"/>
    </source>
</evidence>
<evidence type="ECO:0000313" key="16">
    <source>
        <dbReference type="Proteomes" id="UP001157114"/>
    </source>
</evidence>
<keyword evidence="12" id="KW-1133">Transmembrane helix</keyword>
<keyword evidence="4" id="KW-1003">Cell membrane</keyword>
<dbReference type="SUPFAM" id="SSF55874">
    <property type="entry name" value="ATPase domain of HSP90 chaperone/DNA topoisomerase II/histidine kinase"/>
    <property type="match status" value="1"/>
</dbReference>
<evidence type="ECO:0000256" key="4">
    <source>
        <dbReference type="ARBA" id="ARBA00022475"/>
    </source>
</evidence>
<evidence type="ECO:0000256" key="3">
    <source>
        <dbReference type="ARBA" id="ARBA00012438"/>
    </source>
</evidence>
<feature type="transmembrane region" description="Helical" evidence="12">
    <location>
        <begin position="17"/>
        <end position="37"/>
    </location>
</feature>
<evidence type="ECO:0000256" key="2">
    <source>
        <dbReference type="ARBA" id="ARBA00004651"/>
    </source>
</evidence>
<dbReference type="InterPro" id="IPR005467">
    <property type="entry name" value="His_kinase_dom"/>
</dbReference>
<comment type="caution">
    <text evidence="15">The sequence shown here is derived from an EMBL/GenBank/DDBJ whole genome shotgun (WGS) entry which is preliminary data.</text>
</comment>
<dbReference type="EC" id="2.7.13.3" evidence="3"/>
<dbReference type="Proteomes" id="UP001157114">
    <property type="component" value="Unassembled WGS sequence"/>
</dbReference>
<evidence type="ECO:0000256" key="7">
    <source>
        <dbReference type="ARBA" id="ARBA00022741"/>
    </source>
</evidence>
<keyword evidence="10" id="KW-0902">Two-component regulatory system</keyword>
<evidence type="ECO:0000256" key="12">
    <source>
        <dbReference type="SAM" id="Phobius"/>
    </source>
</evidence>
<dbReference type="InterPro" id="IPR003594">
    <property type="entry name" value="HATPase_dom"/>
</dbReference>
<keyword evidence="6" id="KW-0808">Transferase</keyword>
<name>A0ABQ6GHT2_9BACL</name>
<proteinExistence type="predicted"/>
<dbReference type="PANTHER" id="PTHR34220">
    <property type="entry name" value="SENSOR HISTIDINE KINASE YPDA"/>
    <property type="match status" value="1"/>
</dbReference>
<evidence type="ECO:0000256" key="8">
    <source>
        <dbReference type="ARBA" id="ARBA00022777"/>
    </source>
</evidence>
<gene>
    <name evidence="15" type="primary">yesM_9</name>
    <name evidence="15" type="ORF">MU1_46180</name>
</gene>
<feature type="domain" description="Histidine kinase" evidence="13">
    <location>
        <begin position="470"/>
        <end position="581"/>
    </location>
</feature>
<dbReference type="SMART" id="SM00387">
    <property type="entry name" value="HATPase_c"/>
    <property type="match status" value="1"/>
</dbReference>
<dbReference type="Pfam" id="PF06580">
    <property type="entry name" value="His_kinase"/>
    <property type="match status" value="1"/>
</dbReference>
<dbReference type="InterPro" id="IPR003660">
    <property type="entry name" value="HAMP_dom"/>
</dbReference>
<dbReference type="InterPro" id="IPR050640">
    <property type="entry name" value="Bact_2-comp_sensor_kinase"/>
</dbReference>
<dbReference type="PROSITE" id="PS50885">
    <property type="entry name" value="HAMP"/>
    <property type="match status" value="1"/>
</dbReference>
<evidence type="ECO:0000256" key="9">
    <source>
        <dbReference type="ARBA" id="ARBA00022840"/>
    </source>
</evidence>
<dbReference type="PANTHER" id="PTHR34220:SF7">
    <property type="entry name" value="SENSOR HISTIDINE KINASE YPDA"/>
    <property type="match status" value="1"/>
</dbReference>
<dbReference type="PROSITE" id="PS50109">
    <property type="entry name" value="HIS_KIN"/>
    <property type="match status" value="1"/>
</dbReference>
<keyword evidence="16" id="KW-1185">Reference proteome</keyword>
<dbReference type="Pfam" id="PF02518">
    <property type="entry name" value="HATPase_c"/>
    <property type="match status" value="1"/>
</dbReference>
<keyword evidence="9" id="KW-0067">ATP-binding</keyword>
<sequence>MYELFQFNRMNTLRNQILLGFMLVMLLVLVSVGFFTYGQVSELLRNNAEKHIQQTAVQATGKMDVLLHQMDTFTMQVATNASIQNLMAKEAGGTMLTFEERQVLQHEIRKQQAYVSGVQSIELYSNGFRVLFPLTDISLYNRVPNEWIREADRAAGQLVWFGIDPKAPNQITAIRRVRLIDQSFSNAGYLLVRIDKKYFELIDSNTSSDGKEEMGLIDGSGQIIASNFSADIPQDVLQQTDRKTIKMHGKSYIPIQKQLDAAGWRVLILTPAEYAAEGLSVLRTAIEVSVLVGGLLFLILTFILSTMITSPILKLIKAMRGAKYGSLKPLPASSSTLEINELNNTYNQMVAYLNELIEVVYEKEIIQSRTELKALQAQINPHFLFNTLEALYWALEDKDEEELAQIVVAMSGLFRYVINRADSDEWVTVADELEHAQRYLQIMEMRLIDRLKWQIEGSETFRGVPIPKLLIQPLIENAISHGVEQRIGQGSVVILMEETERPGYMRISVIDNGPGMTLDKVQSLYAAMKQGHVHDAKGTGVGISNVDRRLRLYYGEETEGLQIQSEPGMGTKMSFEIPIEYGGEGE</sequence>
<evidence type="ECO:0000256" key="1">
    <source>
        <dbReference type="ARBA" id="ARBA00000085"/>
    </source>
</evidence>
<comment type="catalytic activity">
    <reaction evidence="1">
        <text>ATP + protein L-histidine = ADP + protein N-phospho-L-histidine.</text>
        <dbReference type="EC" id="2.7.13.3"/>
    </reaction>
</comment>
<feature type="transmembrane region" description="Helical" evidence="12">
    <location>
        <begin position="290"/>
        <end position="313"/>
    </location>
</feature>